<dbReference type="InterPro" id="IPR018962">
    <property type="entry name" value="DUF1995"/>
</dbReference>
<feature type="domain" description="DUF1995" evidence="2">
    <location>
        <begin position="54"/>
        <end position="312"/>
    </location>
</feature>
<dbReference type="PANTHER" id="PTHR34051">
    <property type="entry name" value="PROTEIN LOW PSII ACCUMULATION 3, CHLOROPLASTIC"/>
    <property type="match status" value="1"/>
</dbReference>
<feature type="compositionally biased region" description="Polar residues" evidence="1">
    <location>
        <begin position="1"/>
        <end position="13"/>
    </location>
</feature>
<dbReference type="AlphaFoldDB" id="A0AAD5H3C3"/>
<keyword evidence="4" id="KW-1185">Reference proteome</keyword>
<evidence type="ECO:0000259" key="2">
    <source>
        <dbReference type="Pfam" id="PF09353"/>
    </source>
</evidence>
<dbReference type="InterPro" id="IPR044687">
    <property type="entry name" value="LPA3"/>
</dbReference>
<proteinExistence type="predicted"/>
<protein>
    <recommendedName>
        <fullName evidence="2">DUF1995 domain-containing protein</fullName>
    </recommendedName>
</protein>
<accession>A0AAD5H3C3</accession>
<evidence type="ECO:0000256" key="1">
    <source>
        <dbReference type="SAM" id="MobiDB-lite"/>
    </source>
</evidence>
<organism evidence="3 4">
    <name type="scientific">Chlorella ohadii</name>
    <dbReference type="NCBI Taxonomy" id="2649997"/>
    <lineage>
        <taxon>Eukaryota</taxon>
        <taxon>Viridiplantae</taxon>
        <taxon>Chlorophyta</taxon>
        <taxon>core chlorophytes</taxon>
        <taxon>Trebouxiophyceae</taxon>
        <taxon>Chlorellales</taxon>
        <taxon>Chlorellaceae</taxon>
        <taxon>Chlorella clade</taxon>
        <taxon>Chlorella</taxon>
    </lineage>
</organism>
<sequence length="326" mass="35808">MAAATSCSAHVQSQPLRQQQQQRPRQRRAAVAAAQRRVLVCRAAKQQAHTTPFPSDYNAAVRQAQAAVQAALADGATLIEVEFPTASLTAVAGDAEGANEMTYSLQYLRQFMRAWQPEAATTRIFFPDQKEMQVALRGKAMDPNAGSWTIDPVFDGSSFKFGYLMKPNAFLDMGITIGKVNAADQLTGSEQLIVAAYPHFNPQEMLEVAELHTALKAKAKGGAPCPIVTFNAELDRIRTGYYPKLFYPKIGKIAESFIPDFTTAYYIKNFKGATGGAIFRCYPGPFQIFSRTREGFSLVEERQEMPSLKEVALEVLPRAAAAAARR</sequence>
<evidence type="ECO:0000313" key="3">
    <source>
        <dbReference type="EMBL" id="KAI7838685.1"/>
    </source>
</evidence>
<gene>
    <name evidence="3" type="ORF">COHA_007487</name>
</gene>
<reference evidence="3" key="1">
    <citation type="submission" date="2020-11" db="EMBL/GenBank/DDBJ databases">
        <title>Chlorella ohadii genome sequencing and assembly.</title>
        <authorList>
            <person name="Murik O."/>
            <person name="Treves H."/>
            <person name="Kedem I."/>
            <person name="Shotland Y."/>
            <person name="Kaplan A."/>
        </authorList>
    </citation>
    <scope>NUCLEOTIDE SEQUENCE</scope>
    <source>
        <strain evidence="3">1</strain>
    </source>
</reference>
<dbReference type="EMBL" id="JADXDR010000119">
    <property type="protein sequence ID" value="KAI7838685.1"/>
    <property type="molecule type" value="Genomic_DNA"/>
</dbReference>
<feature type="unsure residue" description="D or N" evidence="3">
    <location>
        <position position="56"/>
    </location>
</feature>
<evidence type="ECO:0000313" key="4">
    <source>
        <dbReference type="Proteomes" id="UP001205105"/>
    </source>
</evidence>
<dbReference type="Pfam" id="PF09353">
    <property type="entry name" value="DUF1995"/>
    <property type="match status" value="1"/>
</dbReference>
<feature type="compositionally biased region" description="Low complexity" evidence="1">
    <location>
        <begin position="14"/>
        <end position="29"/>
    </location>
</feature>
<name>A0AAD5H3C3_9CHLO</name>
<dbReference type="Proteomes" id="UP001205105">
    <property type="component" value="Unassembled WGS sequence"/>
</dbReference>
<dbReference type="PANTHER" id="PTHR34051:SF1">
    <property type="entry name" value="PROTEIN LOW PSII ACCUMULATION 3, CHLOROPLASTIC"/>
    <property type="match status" value="1"/>
</dbReference>
<feature type="region of interest" description="Disordered" evidence="1">
    <location>
        <begin position="1"/>
        <end position="29"/>
    </location>
</feature>
<comment type="caution">
    <text evidence="3">The sequence shown here is derived from an EMBL/GenBank/DDBJ whole genome shotgun (WGS) entry which is preliminary data.</text>
</comment>